<dbReference type="InterPro" id="IPR029021">
    <property type="entry name" value="Prot-tyrosine_phosphatase-like"/>
</dbReference>
<evidence type="ECO:0000256" key="2">
    <source>
        <dbReference type="ARBA" id="ARBA00022801"/>
    </source>
</evidence>
<dbReference type="InterPro" id="IPR020422">
    <property type="entry name" value="TYR_PHOSPHATASE_DUAL_dom"/>
</dbReference>
<proteinExistence type="inferred from homology"/>
<evidence type="ECO:0000259" key="4">
    <source>
        <dbReference type="PROSITE" id="PS50054"/>
    </source>
</evidence>
<keyword evidence="2" id="KW-0378">Hydrolase</keyword>
<dbReference type="SUPFAM" id="SSF52799">
    <property type="entry name" value="(Phosphotyrosine protein) phosphatases II"/>
    <property type="match status" value="1"/>
</dbReference>
<dbReference type="Gene3D" id="3.90.190.10">
    <property type="entry name" value="Protein tyrosine phosphatase superfamily"/>
    <property type="match status" value="1"/>
</dbReference>
<evidence type="ECO:0008006" key="8">
    <source>
        <dbReference type="Google" id="ProtNLM"/>
    </source>
</evidence>
<dbReference type="Pfam" id="PF00782">
    <property type="entry name" value="DSPc"/>
    <property type="match status" value="1"/>
</dbReference>
<dbReference type="InterPro" id="IPR000387">
    <property type="entry name" value="Tyr_Pase_dom"/>
</dbReference>
<evidence type="ECO:0000256" key="3">
    <source>
        <dbReference type="ARBA" id="ARBA00022912"/>
    </source>
</evidence>
<dbReference type="PANTHER" id="PTHR45961">
    <property type="entry name" value="IP21249P"/>
    <property type="match status" value="1"/>
</dbReference>
<keyword evidence="3" id="KW-0904">Protein phosphatase</keyword>
<keyword evidence="7" id="KW-1185">Reference proteome</keyword>
<dbReference type="InterPro" id="IPR052103">
    <property type="entry name" value="Dual_spec_Phospatases"/>
</dbReference>
<dbReference type="GO" id="GO:0004721">
    <property type="term" value="F:phosphoprotein phosphatase activity"/>
    <property type="evidence" value="ECO:0007669"/>
    <property type="project" value="UniProtKB-KW"/>
</dbReference>
<dbReference type="SMART" id="SM00195">
    <property type="entry name" value="DSPc"/>
    <property type="match status" value="1"/>
</dbReference>
<feature type="domain" description="Tyrosine specific protein phosphatases" evidence="5">
    <location>
        <begin position="64"/>
        <end position="118"/>
    </location>
</feature>
<gene>
    <name evidence="6" type="ORF">GMBLW1_37320</name>
</gene>
<dbReference type="PANTHER" id="PTHR45961:SF6">
    <property type="entry name" value="IP21249P"/>
    <property type="match status" value="1"/>
</dbReference>
<protein>
    <recommendedName>
        <fullName evidence="8">Tyrosine specific protein phosphatases domain-containing protein</fullName>
    </recommendedName>
</protein>
<organism evidence="6">
    <name type="scientific">Tuwongella immobilis</name>
    <dbReference type="NCBI Taxonomy" id="692036"/>
    <lineage>
        <taxon>Bacteria</taxon>
        <taxon>Pseudomonadati</taxon>
        <taxon>Planctomycetota</taxon>
        <taxon>Planctomycetia</taxon>
        <taxon>Gemmatales</taxon>
        <taxon>Gemmataceae</taxon>
        <taxon>Tuwongella</taxon>
    </lineage>
</organism>
<evidence type="ECO:0000256" key="1">
    <source>
        <dbReference type="ARBA" id="ARBA00008601"/>
    </source>
</evidence>
<dbReference type="InterPro" id="IPR000340">
    <property type="entry name" value="Dual-sp_phosphatase_cat-dom"/>
</dbReference>
<reference evidence="6" key="1">
    <citation type="submission" date="2019-04" db="EMBL/GenBank/DDBJ databases">
        <authorList>
            <consortium name="Science for Life Laboratories"/>
        </authorList>
    </citation>
    <scope>NUCLEOTIDE SEQUENCE</scope>
    <source>
        <strain evidence="6">MBLW1</strain>
    </source>
</reference>
<sequence>MRLDAERLYAIEPGLFQSSRPGLYPPPGVSVVLNVSDTANDFVVGHGLTAILHLPMADHQFPGVEWLEMAVDLLHSFRQRGHSVLVHCDMAESRSSMVLLGYRMRTQGIGLESALAALVRCNPHADPNHHFLAGLRECERAWGLSPAAAPTADADAPAAATGQQSS</sequence>
<dbReference type="EMBL" id="LR593887">
    <property type="protein sequence ID" value="VTS08278.1"/>
    <property type="molecule type" value="Genomic_DNA"/>
</dbReference>
<name>A0A6C2YVQ2_9BACT</name>
<dbReference type="EMBL" id="LR586016">
    <property type="protein sequence ID" value="VIP05461.1"/>
    <property type="molecule type" value="Genomic_DNA"/>
</dbReference>
<dbReference type="PROSITE" id="PS50056">
    <property type="entry name" value="TYR_PHOSPHATASE_2"/>
    <property type="match status" value="1"/>
</dbReference>
<dbReference type="RefSeq" id="WP_162660531.1">
    <property type="nucleotide sequence ID" value="NZ_LR593887.1"/>
</dbReference>
<accession>A0A6C2YVQ2</accession>
<dbReference type="AlphaFoldDB" id="A0A6C2YVQ2"/>
<feature type="domain" description="Tyrosine-protein phosphatase" evidence="4">
    <location>
        <begin position="6"/>
        <end position="144"/>
    </location>
</feature>
<evidence type="ECO:0000313" key="6">
    <source>
        <dbReference type="EMBL" id="VIP05461.1"/>
    </source>
</evidence>
<dbReference type="PROSITE" id="PS50054">
    <property type="entry name" value="TYR_PHOSPHATASE_DUAL"/>
    <property type="match status" value="1"/>
</dbReference>
<dbReference type="Proteomes" id="UP000464378">
    <property type="component" value="Chromosome"/>
</dbReference>
<comment type="similarity">
    <text evidence="1">Belongs to the protein-tyrosine phosphatase family. Non-receptor class dual specificity subfamily.</text>
</comment>
<dbReference type="InParanoid" id="A0A6C2YVQ2"/>
<evidence type="ECO:0000259" key="5">
    <source>
        <dbReference type="PROSITE" id="PS50056"/>
    </source>
</evidence>
<evidence type="ECO:0000313" key="7">
    <source>
        <dbReference type="Proteomes" id="UP000464378"/>
    </source>
</evidence>
<dbReference type="CDD" id="cd14498">
    <property type="entry name" value="DSP"/>
    <property type="match status" value="1"/>
</dbReference>
<dbReference type="KEGG" id="tim:GMBLW1_37320"/>